<gene>
    <name evidence="2" type="ORF">MAR_029606</name>
</gene>
<dbReference type="EMBL" id="CP111013">
    <property type="protein sequence ID" value="WAQ96916.1"/>
    <property type="molecule type" value="Genomic_DNA"/>
</dbReference>
<sequence>MDVYRLYRLLRDDENPSKNGISAKATNAGKDLESHVAKGSWNWRSQYISCTSSLEMAVNFASKRYKNGRYRIAFLDRDRIESDESIELIDISDGGDFENDSARNFARYFKEVVVVGKIPKEYVSVCEFLRLTL</sequence>
<evidence type="ECO:0000313" key="2">
    <source>
        <dbReference type="EMBL" id="WAQ96916.1"/>
    </source>
</evidence>
<protein>
    <recommendedName>
        <fullName evidence="1">DUF7587 domain-containing protein</fullName>
    </recommendedName>
</protein>
<organism evidence="2 3">
    <name type="scientific">Mya arenaria</name>
    <name type="common">Soft-shell clam</name>
    <dbReference type="NCBI Taxonomy" id="6604"/>
    <lineage>
        <taxon>Eukaryota</taxon>
        <taxon>Metazoa</taxon>
        <taxon>Spiralia</taxon>
        <taxon>Lophotrochozoa</taxon>
        <taxon>Mollusca</taxon>
        <taxon>Bivalvia</taxon>
        <taxon>Autobranchia</taxon>
        <taxon>Heteroconchia</taxon>
        <taxon>Euheterodonta</taxon>
        <taxon>Imparidentia</taxon>
        <taxon>Neoheterodontei</taxon>
        <taxon>Myida</taxon>
        <taxon>Myoidea</taxon>
        <taxon>Myidae</taxon>
        <taxon>Mya</taxon>
    </lineage>
</organism>
<dbReference type="Proteomes" id="UP001164746">
    <property type="component" value="Chromosome 2"/>
</dbReference>
<feature type="domain" description="DUF7587" evidence="1">
    <location>
        <begin position="21"/>
        <end position="123"/>
    </location>
</feature>
<dbReference type="InterPro" id="IPR056009">
    <property type="entry name" value="DUF7587"/>
</dbReference>
<keyword evidence="3" id="KW-1185">Reference proteome</keyword>
<dbReference type="Pfam" id="PF24494">
    <property type="entry name" value="DUF7587"/>
    <property type="match status" value="1"/>
</dbReference>
<name>A0ABY7DGU7_MYAAR</name>
<accession>A0ABY7DGU7</accession>
<dbReference type="Gene3D" id="3.90.210.10">
    <property type="entry name" value="Heat-Labile Enterotoxin, subunit A"/>
    <property type="match status" value="1"/>
</dbReference>
<proteinExistence type="predicted"/>
<evidence type="ECO:0000313" key="3">
    <source>
        <dbReference type="Proteomes" id="UP001164746"/>
    </source>
</evidence>
<evidence type="ECO:0000259" key="1">
    <source>
        <dbReference type="Pfam" id="PF24494"/>
    </source>
</evidence>
<reference evidence="2" key="1">
    <citation type="submission" date="2022-11" db="EMBL/GenBank/DDBJ databases">
        <title>Centuries of genome instability and evolution in soft-shell clam transmissible cancer (bioRxiv).</title>
        <authorList>
            <person name="Hart S.F.M."/>
            <person name="Yonemitsu M.A."/>
            <person name="Giersch R.M."/>
            <person name="Beal B.F."/>
            <person name="Arriagada G."/>
            <person name="Davis B.W."/>
            <person name="Ostrander E.A."/>
            <person name="Goff S.P."/>
            <person name="Metzger M.J."/>
        </authorList>
    </citation>
    <scope>NUCLEOTIDE SEQUENCE</scope>
    <source>
        <strain evidence="2">MELC-2E11</strain>
        <tissue evidence="2">Siphon/mantle</tissue>
    </source>
</reference>